<sequence>MQVVGMISQKDFLNYRGLEVSFDMHLKLGFPEIDAQHEGIYQQICALVDEILEPKGKKQFHVLVTKLRGSMKEHFAYEEAVLRSRVDIESLEKHREEHEAAISDLGAKSRALEILVDSGTLIESLAFIHTQSIINWFFKHIVTLDKQHFSEIGLYDDVSNRSTRYELEGAVVIENNSEGKCSGSVVNVSATGALLKHDGGEKLFRAGDWGSIGWSSPIHSDMTPCKIIRCDEEFISLEFKDPQALLLEDLIRNSV</sequence>
<dbReference type="InterPro" id="IPR012827">
    <property type="entry name" value="Hemerythrin_metal-bd"/>
</dbReference>
<feature type="domain" description="Hemerythrin-like" evidence="4">
    <location>
        <begin position="32"/>
        <end position="142"/>
    </location>
</feature>
<comment type="caution">
    <text evidence="6">The sequence shown here is derived from an EMBL/GenBank/DDBJ whole genome shotgun (WGS) entry which is preliminary data.</text>
</comment>
<evidence type="ECO:0000256" key="3">
    <source>
        <dbReference type="ARBA" id="ARBA00023004"/>
    </source>
</evidence>
<dbReference type="Pfam" id="PF01814">
    <property type="entry name" value="Hemerythrin"/>
    <property type="match status" value="1"/>
</dbReference>
<accession>A0A1Y2K0S3</accession>
<dbReference type="CDD" id="cd12107">
    <property type="entry name" value="Hemerythrin"/>
    <property type="match status" value="1"/>
</dbReference>
<dbReference type="InterPro" id="IPR012312">
    <property type="entry name" value="Hemerythrin-like"/>
</dbReference>
<evidence type="ECO:0000313" key="7">
    <source>
        <dbReference type="Proteomes" id="UP000194003"/>
    </source>
</evidence>
<dbReference type="Pfam" id="PF07238">
    <property type="entry name" value="PilZ"/>
    <property type="match status" value="1"/>
</dbReference>
<evidence type="ECO:0000259" key="5">
    <source>
        <dbReference type="Pfam" id="PF07238"/>
    </source>
</evidence>
<name>A0A1Y2K0S3_9PROT</name>
<dbReference type="Gene3D" id="1.20.120.50">
    <property type="entry name" value="Hemerythrin-like"/>
    <property type="match status" value="1"/>
</dbReference>
<dbReference type="STRING" id="1434232.MAIT1_00918"/>
<evidence type="ECO:0000256" key="2">
    <source>
        <dbReference type="ARBA" id="ARBA00022723"/>
    </source>
</evidence>
<dbReference type="InterPro" id="IPR050669">
    <property type="entry name" value="Hemerythrin"/>
</dbReference>
<dbReference type="SUPFAM" id="SSF47188">
    <property type="entry name" value="Hemerythrin-like"/>
    <property type="match status" value="1"/>
</dbReference>
<keyword evidence="7" id="KW-1185">Reference proteome</keyword>
<evidence type="ECO:0000259" key="4">
    <source>
        <dbReference type="Pfam" id="PF01814"/>
    </source>
</evidence>
<evidence type="ECO:0000313" key="6">
    <source>
        <dbReference type="EMBL" id="OSM00404.1"/>
    </source>
</evidence>
<proteinExistence type="inferred from homology"/>
<comment type="similarity">
    <text evidence="1">Belongs to the hemerythrin family.</text>
</comment>
<dbReference type="EMBL" id="LVJN01000021">
    <property type="protein sequence ID" value="OSM00404.1"/>
    <property type="molecule type" value="Genomic_DNA"/>
</dbReference>
<dbReference type="GO" id="GO:0046872">
    <property type="term" value="F:metal ion binding"/>
    <property type="evidence" value="ECO:0007669"/>
    <property type="project" value="UniProtKB-KW"/>
</dbReference>
<feature type="domain" description="PilZ" evidence="5">
    <location>
        <begin position="164"/>
        <end position="251"/>
    </location>
</feature>
<dbReference type="PANTHER" id="PTHR37164:SF1">
    <property type="entry name" value="BACTERIOHEMERYTHRIN"/>
    <property type="match status" value="1"/>
</dbReference>
<evidence type="ECO:0000256" key="1">
    <source>
        <dbReference type="ARBA" id="ARBA00010587"/>
    </source>
</evidence>
<dbReference type="Proteomes" id="UP000194003">
    <property type="component" value="Unassembled WGS sequence"/>
</dbReference>
<gene>
    <name evidence="6" type="ORF">MAIT1_00918</name>
</gene>
<dbReference type="AlphaFoldDB" id="A0A1Y2K0S3"/>
<keyword evidence="3" id="KW-0408">Iron</keyword>
<dbReference type="InterPro" id="IPR035938">
    <property type="entry name" value="Hemerythrin-like_sf"/>
</dbReference>
<protein>
    <submittedName>
        <fullName evidence="6">Putative hemerythrin-like, metal-binding protein</fullName>
    </submittedName>
</protein>
<dbReference type="PANTHER" id="PTHR37164">
    <property type="entry name" value="BACTERIOHEMERYTHRIN"/>
    <property type="match status" value="1"/>
</dbReference>
<dbReference type="GO" id="GO:0035438">
    <property type="term" value="F:cyclic-di-GMP binding"/>
    <property type="evidence" value="ECO:0007669"/>
    <property type="project" value="InterPro"/>
</dbReference>
<reference evidence="6 7" key="1">
    <citation type="journal article" date="2016" name="BMC Genomics">
        <title>Combined genomic and structural analyses of a cultured magnetotactic bacterium reveals its niche adaptation to a dynamic environment.</title>
        <authorList>
            <person name="Araujo A.C."/>
            <person name="Morillo V."/>
            <person name="Cypriano J."/>
            <person name="Teixeira L.C."/>
            <person name="Leao P."/>
            <person name="Lyra S."/>
            <person name="Almeida L.G."/>
            <person name="Bazylinski D.A."/>
            <person name="Vasconcellos A.T."/>
            <person name="Abreu F."/>
            <person name="Lins U."/>
        </authorList>
    </citation>
    <scope>NUCLEOTIDE SEQUENCE [LARGE SCALE GENOMIC DNA]</scope>
    <source>
        <strain evidence="6 7">IT-1</strain>
    </source>
</reference>
<keyword evidence="2" id="KW-0479">Metal-binding</keyword>
<dbReference type="InterPro" id="IPR009875">
    <property type="entry name" value="PilZ_domain"/>
</dbReference>
<dbReference type="NCBIfam" id="TIGR02481">
    <property type="entry name" value="hemeryth_dom"/>
    <property type="match status" value="1"/>
</dbReference>
<organism evidence="6 7">
    <name type="scientific">Magnetofaba australis IT-1</name>
    <dbReference type="NCBI Taxonomy" id="1434232"/>
    <lineage>
        <taxon>Bacteria</taxon>
        <taxon>Pseudomonadati</taxon>
        <taxon>Pseudomonadota</taxon>
        <taxon>Magnetococcia</taxon>
        <taxon>Magnetococcales</taxon>
        <taxon>Magnetococcaceae</taxon>
        <taxon>Magnetofaba</taxon>
    </lineage>
</organism>